<keyword evidence="5" id="KW-1185">Reference proteome</keyword>
<sequence>MDMKTIIRTALVLILTYTLGIAGAMAQRTVTGTVYIDGKPAAGVTVTANRTNDSFFTSFDGKYKLQISDKTKYLKFSYPAGEEKLDIEGNNKDVINMYIGKKPDKTEENEAGVDLRTQSQLIKAKDKDYMSSYSLYDQFYQMKDYKSALKPWEHIYKKYPKSSVNVYIVGIKMYEDMLSKASDSEKPALLDKLLSIYDKRMKYFDDKGFLLGRKATTYLKYKLEHADELTDDQLNEIYKTGYDWLQQSLELQGNKTEAAVLVQLMQGTSVLFKTGEFQSDKVMEVYDKTLAVANANLAKDPNDKAYQIAADNINTIFENSGAADCETLIKLYTPKFEKNPNDVDMLRKMLYLLNSENCTDSKLYENAADKLYQLEPSAQSAFSMARLYIKTEDFAKAIKYYKEAISLEKDAKQKALDLYELGTVELSQKQYQAARNDAREAIKLEPNNGKPYLLMGSIYAASAKTFSDKDFEKAMVFVLAVDYFEKAKAVDPSVAAEANKNINIYKQYFPNKENAFFQGYNAGDTYKVGGWINETTKVRLR</sequence>
<dbReference type="PROSITE" id="PS50005">
    <property type="entry name" value="TPR"/>
    <property type="match status" value="2"/>
</dbReference>
<feature type="repeat" description="TPR" evidence="1">
    <location>
        <begin position="415"/>
        <end position="448"/>
    </location>
</feature>
<protein>
    <submittedName>
        <fullName evidence="3">Tetratricopeptide repeat protein</fullName>
    </submittedName>
</protein>
<keyword evidence="1" id="KW-0802">TPR repeat</keyword>
<proteinExistence type="predicted"/>
<evidence type="ECO:0000313" key="3">
    <source>
        <dbReference type="EMBL" id="PSK84781.1"/>
    </source>
</evidence>
<feature type="repeat" description="TPR" evidence="1">
    <location>
        <begin position="378"/>
        <end position="411"/>
    </location>
</feature>
<dbReference type="EMBL" id="BLAU01000001">
    <property type="protein sequence ID" value="GET20946.1"/>
    <property type="molecule type" value="Genomic_DNA"/>
</dbReference>
<dbReference type="InterPro" id="IPR008969">
    <property type="entry name" value="CarboxyPept-like_regulatory"/>
</dbReference>
<comment type="caution">
    <text evidence="3">The sequence shown here is derived from an EMBL/GenBank/DDBJ whole genome shotgun (WGS) entry which is preliminary data.</text>
</comment>
<reference evidence="3 4" key="1">
    <citation type="submission" date="2018-03" db="EMBL/GenBank/DDBJ databases">
        <title>Genomic Encyclopedia of Archaeal and Bacterial Type Strains, Phase II (KMG-II): from individual species to whole genera.</title>
        <authorList>
            <person name="Goeker M."/>
        </authorList>
    </citation>
    <scope>NUCLEOTIDE SEQUENCE [LARGE SCALE GENOMIC DNA]</scope>
    <source>
        <strain evidence="3 4">DSM 27267</strain>
    </source>
</reference>
<organism evidence="3 4">
    <name type="scientific">Prolixibacter denitrificans</name>
    <dbReference type="NCBI Taxonomy" id="1541063"/>
    <lineage>
        <taxon>Bacteria</taxon>
        <taxon>Pseudomonadati</taxon>
        <taxon>Bacteroidota</taxon>
        <taxon>Bacteroidia</taxon>
        <taxon>Marinilabiliales</taxon>
        <taxon>Prolixibacteraceae</taxon>
        <taxon>Prolixibacter</taxon>
    </lineage>
</organism>
<accession>A0A2P8CII8</accession>
<dbReference type="EMBL" id="PYGC01000002">
    <property type="protein sequence ID" value="PSK84781.1"/>
    <property type="molecule type" value="Genomic_DNA"/>
</dbReference>
<dbReference type="SMART" id="SM00028">
    <property type="entry name" value="TPR"/>
    <property type="match status" value="2"/>
</dbReference>
<name>A0A2P8CII8_9BACT</name>
<dbReference type="Gene3D" id="1.25.40.10">
    <property type="entry name" value="Tetratricopeptide repeat domain"/>
    <property type="match status" value="2"/>
</dbReference>
<dbReference type="Proteomes" id="UP000240621">
    <property type="component" value="Unassembled WGS sequence"/>
</dbReference>
<evidence type="ECO:0000313" key="4">
    <source>
        <dbReference type="Proteomes" id="UP000240621"/>
    </source>
</evidence>
<dbReference type="Proteomes" id="UP000396862">
    <property type="component" value="Unassembled WGS sequence"/>
</dbReference>
<evidence type="ECO:0000313" key="2">
    <source>
        <dbReference type="EMBL" id="GET20946.1"/>
    </source>
</evidence>
<dbReference type="InterPro" id="IPR011990">
    <property type="entry name" value="TPR-like_helical_dom_sf"/>
</dbReference>
<dbReference type="InterPro" id="IPR019734">
    <property type="entry name" value="TPR_rpt"/>
</dbReference>
<dbReference type="AlphaFoldDB" id="A0A2P8CII8"/>
<reference evidence="2 5" key="2">
    <citation type="submission" date="2019-10" db="EMBL/GenBank/DDBJ databases">
        <title>Prolixibacter strains distinguished by the presence of nitrate reductase genes were adept at nitrate-dependent anaerobic corrosion of metallic iron and carbon steel.</title>
        <authorList>
            <person name="Iino T."/>
            <person name="Shono N."/>
            <person name="Ito K."/>
            <person name="Nakamura R."/>
            <person name="Sueoka K."/>
            <person name="Harayama S."/>
            <person name="Ohkuma M."/>
        </authorList>
    </citation>
    <scope>NUCLEOTIDE SEQUENCE [LARGE SCALE GENOMIC DNA]</scope>
    <source>
        <strain evidence="2 5">MIC1-1</strain>
    </source>
</reference>
<dbReference type="Pfam" id="PF13181">
    <property type="entry name" value="TPR_8"/>
    <property type="match status" value="2"/>
</dbReference>
<evidence type="ECO:0000256" key="1">
    <source>
        <dbReference type="PROSITE-ProRule" id="PRU00339"/>
    </source>
</evidence>
<evidence type="ECO:0000313" key="5">
    <source>
        <dbReference type="Proteomes" id="UP000396862"/>
    </source>
</evidence>
<dbReference type="OrthoDB" id="1522899at2"/>
<dbReference type="SUPFAM" id="SSF49464">
    <property type="entry name" value="Carboxypeptidase regulatory domain-like"/>
    <property type="match status" value="1"/>
</dbReference>
<dbReference type="SUPFAM" id="SSF48452">
    <property type="entry name" value="TPR-like"/>
    <property type="match status" value="1"/>
</dbReference>
<gene>
    <name evidence="3" type="ORF">CLV93_102572</name>
    <name evidence="2" type="ORF">JCM18694_11920</name>
</gene>